<dbReference type="InterPro" id="IPR029058">
    <property type="entry name" value="AB_hydrolase_fold"/>
</dbReference>
<dbReference type="SUPFAM" id="SSF53474">
    <property type="entry name" value="alpha/beta-Hydrolases"/>
    <property type="match status" value="1"/>
</dbReference>
<accession>A0ABU3Q9M6</accession>
<proteinExistence type="predicted"/>
<evidence type="ECO:0000313" key="2">
    <source>
        <dbReference type="Proteomes" id="UP001259572"/>
    </source>
</evidence>
<protein>
    <recommendedName>
        <fullName evidence="3">Peptidase S9 prolyl oligopeptidase catalytic domain-containing protein</fullName>
    </recommendedName>
</protein>
<sequence>MAHSLLCEFSQRGEDAAKFFNALRLLGKPAVLLEYEGEGHVPSEWSVPNAADLAERAVKFLDEHVKQSK</sequence>
<dbReference type="Gene3D" id="3.40.50.1820">
    <property type="entry name" value="alpha/beta hydrolase"/>
    <property type="match status" value="1"/>
</dbReference>
<dbReference type="EMBL" id="JAVUPU010000007">
    <property type="protein sequence ID" value="MDT9600110.1"/>
    <property type="molecule type" value="Genomic_DNA"/>
</dbReference>
<evidence type="ECO:0008006" key="3">
    <source>
        <dbReference type="Google" id="ProtNLM"/>
    </source>
</evidence>
<name>A0ABU3Q9M6_9SPHN</name>
<reference evidence="1 2" key="1">
    <citation type="submission" date="2023-05" db="EMBL/GenBank/DDBJ databases">
        <authorList>
            <person name="Guo Y."/>
        </authorList>
    </citation>
    <scope>NUCLEOTIDE SEQUENCE [LARGE SCALE GENOMIC DNA]</scope>
    <source>
        <strain evidence="1 2">GR2756</strain>
    </source>
</reference>
<dbReference type="Proteomes" id="UP001259572">
    <property type="component" value="Unassembled WGS sequence"/>
</dbReference>
<evidence type="ECO:0000313" key="1">
    <source>
        <dbReference type="EMBL" id="MDT9600110.1"/>
    </source>
</evidence>
<gene>
    <name evidence="1" type="ORF">RQX22_14210</name>
</gene>
<comment type="caution">
    <text evidence="1">The sequence shown here is derived from an EMBL/GenBank/DDBJ whole genome shotgun (WGS) entry which is preliminary data.</text>
</comment>
<dbReference type="RefSeq" id="WP_315727209.1">
    <property type="nucleotide sequence ID" value="NZ_JAVUPU010000007.1"/>
</dbReference>
<organism evidence="1 2">
    <name type="scientific">Sphingosinicella rhizophila</name>
    <dbReference type="NCBI Taxonomy" id="3050082"/>
    <lineage>
        <taxon>Bacteria</taxon>
        <taxon>Pseudomonadati</taxon>
        <taxon>Pseudomonadota</taxon>
        <taxon>Alphaproteobacteria</taxon>
        <taxon>Sphingomonadales</taxon>
        <taxon>Sphingosinicellaceae</taxon>
        <taxon>Sphingosinicella</taxon>
    </lineage>
</organism>
<keyword evidence="2" id="KW-1185">Reference proteome</keyword>